<reference evidence="1 2" key="1">
    <citation type="submission" date="2017-05" db="EMBL/GenBank/DDBJ databases">
        <authorList>
            <person name="Song R."/>
            <person name="Chenine A.L."/>
            <person name="Ruprecht R.M."/>
        </authorList>
    </citation>
    <scope>NUCLEOTIDE SEQUENCE [LARGE SCALE GENOMIC DNA]</scope>
    <source>
        <strain evidence="1 2">CECT 8898</strain>
    </source>
</reference>
<dbReference type="Proteomes" id="UP000207598">
    <property type="component" value="Unassembled WGS sequence"/>
</dbReference>
<dbReference type="RefSeq" id="WP_094022157.1">
    <property type="nucleotide sequence ID" value="NZ_FXYF01000009.1"/>
</dbReference>
<dbReference type="PANTHER" id="PTHR38733:SF1">
    <property type="entry name" value="TYPE IV METHYL-DIRECTED RESTRICTION ENZYME ECOKMCRBC"/>
    <property type="match status" value="1"/>
</dbReference>
<evidence type="ECO:0000313" key="2">
    <source>
        <dbReference type="Proteomes" id="UP000207598"/>
    </source>
</evidence>
<name>A0A238KW04_9RHOB</name>
<dbReference type="EMBL" id="FXYF01000009">
    <property type="protein sequence ID" value="SMX46236.1"/>
    <property type="molecule type" value="Genomic_DNA"/>
</dbReference>
<evidence type="ECO:0000313" key="1">
    <source>
        <dbReference type="EMBL" id="SMX46236.1"/>
    </source>
</evidence>
<sequence length="434" mass="47785">MIQRTILEWRSLPYGPDPASPETIPDWAADRIAAVAAASALSGGGTGVLEHGRKALRARGVVGVIAAEGCALEILPKIDMACPPEGRTPAIRRRLIHMLAVALDLTIEAGALSTLDWQDETILEILIRLFADKLADALRQGMPRAYLGEEDDLRALRGSLDVVQQFTRHAVNPSRLACRFDELSPDIALNRIMKAAVQRLLRATRSLRNQRRLQELSLAYADIADIPVPRLDWDAVRIDRTNRRWSELLALARLLLSDRFQTTTSGDSRGFALLFDMNVLFESYVGQLVRRALAGSGFQVSLQGGRLFCLTEEETGRAVFQTRPDILIRQGGAVVHVVDTKWKRIAAQVDDPKRGVSQADVYQMMAYAQVYDAPLLTLLFPHHDGLPLAEGGHARHKVGQGEARLQTMTFDVALGVDAVARLRAMLLPTSAPAM</sequence>
<dbReference type="PANTHER" id="PTHR38733">
    <property type="entry name" value="PROTEIN MCRC"/>
    <property type="match status" value="1"/>
</dbReference>
<keyword evidence="2" id="KW-1185">Reference proteome</keyword>
<dbReference type="InterPro" id="IPR019292">
    <property type="entry name" value="McrC"/>
</dbReference>
<gene>
    <name evidence="1" type="ORF">MAA8898_03372</name>
</gene>
<organism evidence="1 2">
    <name type="scientific">Maliponia aquimaris</name>
    <dbReference type="NCBI Taxonomy" id="1673631"/>
    <lineage>
        <taxon>Bacteria</taxon>
        <taxon>Pseudomonadati</taxon>
        <taxon>Pseudomonadota</taxon>
        <taxon>Alphaproteobacteria</taxon>
        <taxon>Rhodobacterales</taxon>
        <taxon>Paracoccaceae</taxon>
        <taxon>Maliponia</taxon>
    </lineage>
</organism>
<dbReference type="OrthoDB" id="307209at2"/>
<accession>A0A238KW04</accession>
<proteinExistence type="predicted"/>
<protein>
    <submittedName>
        <fullName evidence="1">5-methylcytosine-specific restriction enzyme subunit McrC</fullName>
    </submittedName>
</protein>
<dbReference type="AlphaFoldDB" id="A0A238KW04"/>
<dbReference type="Pfam" id="PF10117">
    <property type="entry name" value="McrBC"/>
    <property type="match status" value="1"/>
</dbReference>